<dbReference type="EMBL" id="CP099587">
    <property type="protein sequence ID" value="USS45082.1"/>
    <property type="molecule type" value="Genomic_DNA"/>
</dbReference>
<organism evidence="2 3">
    <name type="scientific">Burkholderia glumae</name>
    <name type="common">Pseudomonas glumae</name>
    <dbReference type="NCBI Taxonomy" id="337"/>
    <lineage>
        <taxon>Bacteria</taxon>
        <taxon>Pseudomonadati</taxon>
        <taxon>Pseudomonadota</taxon>
        <taxon>Betaproteobacteria</taxon>
        <taxon>Burkholderiales</taxon>
        <taxon>Burkholderiaceae</taxon>
        <taxon>Burkholderia</taxon>
    </lineage>
</organism>
<evidence type="ECO:0000313" key="2">
    <source>
        <dbReference type="EMBL" id="USS45082.1"/>
    </source>
</evidence>
<protein>
    <submittedName>
        <fullName evidence="2">Uncharacterized protein</fullName>
    </submittedName>
</protein>
<feature type="compositionally biased region" description="Polar residues" evidence="1">
    <location>
        <begin position="64"/>
        <end position="75"/>
    </location>
</feature>
<gene>
    <name evidence="2" type="ORF">NFI99_26190</name>
</gene>
<keyword evidence="3" id="KW-1185">Reference proteome</keyword>
<proteinExistence type="predicted"/>
<name>A0ABY5BDT3_BURGL</name>
<feature type="region of interest" description="Disordered" evidence="1">
    <location>
        <begin position="33"/>
        <end position="86"/>
    </location>
</feature>
<dbReference type="Proteomes" id="UP001056386">
    <property type="component" value="Chromosome 1"/>
</dbReference>
<dbReference type="RefSeq" id="WP_174524805.1">
    <property type="nucleotide sequence ID" value="NZ_CP021074.1"/>
</dbReference>
<reference evidence="2" key="1">
    <citation type="submission" date="2022-06" db="EMBL/GenBank/DDBJ databases">
        <title>Draft genome sequence of Burkholderia glumae strain GR20004 isolated from rice panicle showing bacterial panicle blight.</title>
        <authorList>
            <person name="Choi S.Y."/>
            <person name="Lee Y.H."/>
        </authorList>
    </citation>
    <scope>NUCLEOTIDE SEQUENCE</scope>
    <source>
        <strain evidence="2">GR20004</strain>
    </source>
</reference>
<evidence type="ECO:0000313" key="3">
    <source>
        <dbReference type="Proteomes" id="UP001056386"/>
    </source>
</evidence>
<accession>A0ABY5BDT3</accession>
<sequence length="86" mass="8569">MKVKATKPGFFGGGRKYVGDVFDMPGTSAKKGEVIGKDGKPISWVVPADGEAATGPKARGGNGNTSSSDLTNGSDLSGAPDGGDLQ</sequence>
<evidence type="ECO:0000256" key="1">
    <source>
        <dbReference type="SAM" id="MobiDB-lite"/>
    </source>
</evidence>